<keyword evidence="3" id="KW-1185">Reference proteome</keyword>
<accession>A0ABV5CUW0</accession>
<comment type="caution">
    <text evidence="2">The sequence shown here is derived from an EMBL/GenBank/DDBJ whole genome shotgun (WGS) entry which is preliminary data.</text>
</comment>
<gene>
    <name evidence="2" type="ORF">AAFH96_22165</name>
</gene>
<name>A0ABV5CUW0_9ACTN</name>
<evidence type="ECO:0000256" key="1">
    <source>
        <dbReference type="SAM" id="MobiDB-lite"/>
    </source>
</evidence>
<organism evidence="2 3">
    <name type="scientific">Polymorphospora lycopeni</name>
    <dbReference type="NCBI Taxonomy" id="3140240"/>
    <lineage>
        <taxon>Bacteria</taxon>
        <taxon>Bacillati</taxon>
        <taxon>Actinomycetota</taxon>
        <taxon>Actinomycetes</taxon>
        <taxon>Micromonosporales</taxon>
        <taxon>Micromonosporaceae</taxon>
        <taxon>Polymorphospora</taxon>
    </lineage>
</organism>
<feature type="compositionally biased region" description="Pro residues" evidence="1">
    <location>
        <begin position="136"/>
        <end position="146"/>
    </location>
</feature>
<evidence type="ECO:0000313" key="2">
    <source>
        <dbReference type="EMBL" id="MFB6395797.1"/>
    </source>
</evidence>
<evidence type="ECO:0008006" key="4">
    <source>
        <dbReference type="Google" id="ProtNLM"/>
    </source>
</evidence>
<feature type="compositionally biased region" description="Low complexity" evidence="1">
    <location>
        <begin position="161"/>
        <end position="176"/>
    </location>
</feature>
<protein>
    <recommendedName>
        <fullName evidence="4">Nuclear transport factor 2 family protein</fullName>
    </recommendedName>
</protein>
<feature type="region of interest" description="Disordered" evidence="1">
    <location>
        <begin position="130"/>
        <end position="176"/>
    </location>
</feature>
<proteinExistence type="predicted"/>
<dbReference type="RefSeq" id="WP_375735468.1">
    <property type="nucleotide sequence ID" value="NZ_JBCGDC010000069.1"/>
</dbReference>
<sequence length="176" mass="17452">MRRGGGGVLFGAVLAAALAGCGSQEPSGPDPGQLARERVQTYLDAMKAKDVAAGRAQLCAGMHATFDRIATGPNGDFAAHFVVTDATVTGGQAVGADQRVDAAVMVTAAGDPRLVGLVFTLSHVDGHWCIADEETGPPPTAYPSPSPDGTASPSPSPDGPSPSAAPAGPGAVPSPR</sequence>
<dbReference type="Proteomes" id="UP001582793">
    <property type="component" value="Unassembled WGS sequence"/>
</dbReference>
<reference evidence="2 3" key="1">
    <citation type="submission" date="2024-04" db="EMBL/GenBank/DDBJ databases">
        <title>Polymorphospora sp. isolated from Baiyangdian Lake in Xiong'an New Area.</title>
        <authorList>
            <person name="Zhang X."/>
            <person name="Liu J."/>
        </authorList>
    </citation>
    <scope>NUCLEOTIDE SEQUENCE [LARGE SCALE GENOMIC DNA]</scope>
    <source>
        <strain evidence="2 3">2-325</strain>
    </source>
</reference>
<dbReference type="PROSITE" id="PS51257">
    <property type="entry name" value="PROKAR_LIPOPROTEIN"/>
    <property type="match status" value="1"/>
</dbReference>
<evidence type="ECO:0000313" key="3">
    <source>
        <dbReference type="Proteomes" id="UP001582793"/>
    </source>
</evidence>
<dbReference type="EMBL" id="JBCGDC010000069">
    <property type="protein sequence ID" value="MFB6395797.1"/>
    <property type="molecule type" value="Genomic_DNA"/>
</dbReference>